<feature type="domain" description="Methyltransferase type 11" evidence="1">
    <location>
        <begin position="31"/>
        <end position="78"/>
    </location>
</feature>
<evidence type="ECO:0000313" key="2">
    <source>
        <dbReference type="EMBL" id="MEA5611107.1"/>
    </source>
</evidence>
<dbReference type="GO" id="GO:0008168">
    <property type="term" value="F:methyltransferase activity"/>
    <property type="evidence" value="ECO:0007669"/>
    <property type="project" value="UniProtKB-KW"/>
</dbReference>
<dbReference type="InterPro" id="IPR013216">
    <property type="entry name" value="Methyltransf_11"/>
</dbReference>
<dbReference type="SUPFAM" id="SSF53335">
    <property type="entry name" value="S-adenosyl-L-methionine-dependent methyltransferases"/>
    <property type="match status" value="1"/>
</dbReference>
<reference evidence="2 3" key="1">
    <citation type="submission" date="2023-12" db="EMBL/GenBank/DDBJ databases">
        <title>Baltic Sea Cyanobacteria.</title>
        <authorList>
            <person name="Delbaje E."/>
            <person name="Fewer D.P."/>
            <person name="Shishido T.K."/>
        </authorList>
    </citation>
    <scope>NUCLEOTIDE SEQUENCE [LARGE SCALE GENOMIC DNA]</scope>
    <source>
        <strain evidence="2 3">UHCC 0060</strain>
    </source>
</reference>
<comment type="caution">
    <text evidence="2">The sequence shown here is derived from an EMBL/GenBank/DDBJ whole genome shotgun (WGS) entry which is preliminary data.</text>
</comment>
<sequence length="282" mass="32974">MQYLNLGCGDRYHPDWTNINFTSTGESVIAHNLKQGIPFPDESFDVVYHSHVLEHFSKKEAEPFIKECYRVLRPQGVLRVVVPDLEEIVRMYLHSLDKVSDGLSEWADNYDWMLLEMYDQTVRNQSGGEMSNFLAQPNISNQDFVIKRCGVEIKNIIAAQKTTHVTKSVPTSNLKKLLQHIYRLLRYSDYRYQAIVKLILKPPDLEALKIGKFRQSGEVHQWMYDRYSLGKILQQMGFTEIIQRQADISYISNWSDFNLDTEPDRTVYKPDSLYIEAIKKIR</sequence>
<keyword evidence="2" id="KW-0808">Transferase</keyword>
<organism evidence="2 3">
    <name type="scientific">Nodularia spumigena UHCC 0060</name>
    <dbReference type="NCBI Taxonomy" id="3110300"/>
    <lineage>
        <taxon>Bacteria</taxon>
        <taxon>Bacillati</taxon>
        <taxon>Cyanobacteriota</taxon>
        <taxon>Cyanophyceae</taxon>
        <taxon>Nostocales</taxon>
        <taxon>Nodulariaceae</taxon>
        <taxon>Nodularia</taxon>
    </lineage>
</organism>
<dbReference type="RefSeq" id="WP_323244332.1">
    <property type="nucleotide sequence ID" value="NZ_JAYGHK010000169.1"/>
</dbReference>
<proteinExistence type="predicted"/>
<dbReference type="GO" id="GO:0032259">
    <property type="term" value="P:methylation"/>
    <property type="evidence" value="ECO:0007669"/>
    <property type="project" value="UniProtKB-KW"/>
</dbReference>
<accession>A0ABU5UY98</accession>
<dbReference type="CDD" id="cd02440">
    <property type="entry name" value="AdoMet_MTases"/>
    <property type="match status" value="1"/>
</dbReference>
<dbReference type="EMBL" id="JAYGHK010000169">
    <property type="protein sequence ID" value="MEA5611107.1"/>
    <property type="molecule type" value="Genomic_DNA"/>
</dbReference>
<name>A0ABU5UY98_NODSP</name>
<dbReference type="Proteomes" id="UP001303285">
    <property type="component" value="Unassembled WGS sequence"/>
</dbReference>
<protein>
    <submittedName>
        <fullName evidence="2">Methyltransferase domain-containing protein</fullName>
    </submittedName>
</protein>
<evidence type="ECO:0000259" key="1">
    <source>
        <dbReference type="Pfam" id="PF08241"/>
    </source>
</evidence>
<dbReference type="InterPro" id="IPR029063">
    <property type="entry name" value="SAM-dependent_MTases_sf"/>
</dbReference>
<dbReference type="Gene3D" id="3.40.50.150">
    <property type="entry name" value="Vaccinia Virus protein VP39"/>
    <property type="match status" value="1"/>
</dbReference>
<dbReference type="Pfam" id="PF08241">
    <property type="entry name" value="Methyltransf_11"/>
    <property type="match status" value="1"/>
</dbReference>
<keyword evidence="3" id="KW-1185">Reference proteome</keyword>
<gene>
    <name evidence="2" type="ORF">VB695_24120</name>
</gene>
<keyword evidence="2" id="KW-0489">Methyltransferase</keyword>
<evidence type="ECO:0000313" key="3">
    <source>
        <dbReference type="Proteomes" id="UP001303285"/>
    </source>
</evidence>